<feature type="active site" description="Proton donor/acceptor" evidence="6">
    <location>
        <position position="202"/>
    </location>
</feature>
<dbReference type="PANTHER" id="PTHR10889">
    <property type="entry name" value="DEOXYRIBOSE-PHOSPHATE ALDOLASE"/>
    <property type="match status" value="1"/>
</dbReference>
<dbReference type="EC" id="4.1.2.4" evidence="6"/>
<dbReference type="InterPro" id="IPR002915">
    <property type="entry name" value="DeoC/FbaB/LacD_aldolase"/>
</dbReference>
<reference evidence="7" key="1">
    <citation type="journal article" date="2020" name="mSystems">
        <title>Genome- and Community-Level Interaction Insights into Carbon Utilization and Element Cycling Functions of Hydrothermarchaeota in Hydrothermal Sediment.</title>
        <authorList>
            <person name="Zhou Z."/>
            <person name="Liu Y."/>
            <person name="Xu W."/>
            <person name="Pan J."/>
            <person name="Luo Z.H."/>
            <person name="Li M."/>
        </authorList>
    </citation>
    <scope>NUCLEOTIDE SEQUENCE [LARGE SCALE GENOMIC DNA]</scope>
    <source>
        <strain evidence="7">SpSt-123</strain>
    </source>
</reference>
<evidence type="ECO:0000256" key="6">
    <source>
        <dbReference type="HAMAP-Rule" id="MF_00114"/>
    </source>
</evidence>
<keyword evidence="3 6" id="KW-0456">Lyase</keyword>
<dbReference type="SUPFAM" id="SSF51569">
    <property type="entry name" value="Aldolase"/>
    <property type="match status" value="1"/>
</dbReference>
<feature type="active site" description="Schiff-base intermediate with acetaldehyde" evidence="6">
    <location>
        <position position="173"/>
    </location>
</feature>
<dbReference type="InterPro" id="IPR013785">
    <property type="entry name" value="Aldolase_TIM"/>
</dbReference>
<evidence type="ECO:0000256" key="1">
    <source>
        <dbReference type="ARBA" id="ARBA00010936"/>
    </source>
</evidence>
<dbReference type="GO" id="GO:0016052">
    <property type="term" value="P:carbohydrate catabolic process"/>
    <property type="evidence" value="ECO:0007669"/>
    <property type="project" value="TreeGrafter"/>
</dbReference>
<dbReference type="PIRSF" id="PIRSF001357">
    <property type="entry name" value="DeoC"/>
    <property type="match status" value="1"/>
</dbReference>
<evidence type="ECO:0000256" key="2">
    <source>
        <dbReference type="ARBA" id="ARBA00022490"/>
    </source>
</evidence>
<evidence type="ECO:0000313" key="7">
    <source>
        <dbReference type="EMBL" id="HDS10970.1"/>
    </source>
</evidence>
<proteinExistence type="inferred from homology"/>
<comment type="catalytic activity">
    <reaction evidence="5 6">
        <text>2-deoxy-D-ribose 5-phosphate = D-glyceraldehyde 3-phosphate + acetaldehyde</text>
        <dbReference type="Rhea" id="RHEA:12821"/>
        <dbReference type="ChEBI" id="CHEBI:15343"/>
        <dbReference type="ChEBI" id="CHEBI:59776"/>
        <dbReference type="ChEBI" id="CHEBI:62877"/>
        <dbReference type="EC" id="4.1.2.4"/>
    </reaction>
</comment>
<dbReference type="HAMAP" id="MF_00114">
    <property type="entry name" value="DeoC_type1"/>
    <property type="match status" value="1"/>
</dbReference>
<dbReference type="AlphaFoldDB" id="A0A7C1IDT3"/>
<keyword evidence="2 6" id="KW-0963">Cytoplasm</keyword>
<dbReference type="InterPro" id="IPR028581">
    <property type="entry name" value="DeoC_typeI"/>
</dbReference>
<comment type="subcellular location">
    <subcellularLocation>
        <location evidence="6">Cytoplasm</location>
    </subcellularLocation>
</comment>
<dbReference type="SMART" id="SM01133">
    <property type="entry name" value="DeoC"/>
    <property type="match status" value="1"/>
</dbReference>
<sequence length="249" mass="27362">MLKEEWVCLGLLSLDKSRIPASKEDAARKIDYTVLRPTDTIEQMLMHARNADKLGFRSIVVPPFIVASVKEIVKIPVSTVISFPLGYNSLDVKIEEVRQAHRLGADEVDVVLNISAMKSRSWEYVEKEVKAIAELTKSLGLTSKFIIETSYLSREEIEKASRIIVSSGGDYIKTNTGFGSRGVSLEDVIIIRKAVGSGVGIKAAGGIRTALQAILLWGIGADILGTSSALEIYNEYEETLKYIRGSLIE</sequence>
<comment type="caution">
    <text evidence="7">The sequence shown here is derived from an EMBL/GenBank/DDBJ whole genome shotgun (WGS) entry which is preliminary data.</text>
</comment>
<dbReference type="CDD" id="cd00959">
    <property type="entry name" value="DeoC"/>
    <property type="match status" value="1"/>
</dbReference>
<accession>A0A7C1IDT3</accession>
<dbReference type="UniPathway" id="UPA00002">
    <property type="reaction ID" value="UER00468"/>
</dbReference>
<evidence type="ECO:0000256" key="5">
    <source>
        <dbReference type="ARBA" id="ARBA00048791"/>
    </source>
</evidence>
<protein>
    <recommendedName>
        <fullName evidence="6">Deoxyribose-phosphate aldolase</fullName>
        <shortName evidence="6">DERA</shortName>
        <ecNumber evidence="6">4.1.2.4</ecNumber>
    </recommendedName>
    <alternativeName>
        <fullName evidence="6">2-deoxy-D-ribose 5-phosphate aldolase</fullName>
    </alternativeName>
    <alternativeName>
        <fullName evidence="6">Phosphodeoxyriboaldolase</fullName>
        <shortName evidence="6">Deoxyriboaldolase</shortName>
    </alternativeName>
</protein>
<dbReference type="NCBIfam" id="TIGR00126">
    <property type="entry name" value="deoC"/>
    <property type="match status" value="1"/>
</dbReference>
<gene>
    <name evidence="6 7" type="primary">deoC</name>
    <name evidence="7" type="ORF">ENO04_05100</name>
</gene>
<comment type="pathway">
    <text evidence="6">Carbohydrate degradation; 2-deoxy-D-ribose 1-phosphate degradation; D-glyceraldehyde 3-phosphate and acetaldehyde from 2-deoxy-alpha-D-ribose 1-phosphate: step 2/2.</text>
</comment>
<evidence type="ECO:0000256" key="4">
    <source>
        <dbReference type="ARBA" id="ARBA00023270"/>
    </source>
</evidence>
<evidence type="ECO:0000256" key="3">
    <source>
        <dbReference type="ARBA" id="ARBA00023239"/>
    </source>
</evidence>
<dbReference type="EMBL" id="DSDY01000155">
    <property type="protein sequence ID" value="HDS10970.1"/>
    <property type="molecule type" value="Genomic_DNA"/>
</dbReference>
<dbReference type="PANTHER" id="PTHR10889:SF1">
    <property type="entry name" value="DEOXYRIBOSE-PHOSPHATE ALDOLASE"/>
    <property type="match status" value="1"/>
</dbReference>
<dbReference type="Gene3D" id="3.20.20.70">
    <property type="entry name" value="Aldolase class I"/>
    <property type="match status" value="1"/>
</dbReference>
<dbReference type="GO" id="GO:0009264">
    <property type="term" value="P:deoxyribonucleotide catabolic process"/>
    <property type="evidence" value="ECO:0007669"/>
    <property type="project" value="UniProtKB-UniRule"/>
</dbReference>
<name>A0A7C1IDT3_9CREN</name>
<feature type="active site" description="Proton donor/acceptor" evidence="6">
    <location>
        <position position="109"/>
    </location>
</feature>
<organism evidence="7">
    <name type="scientific">Fervidicoccus fontis</name>
    <dbReference type="NCBI Taxonomy" id="683846"/>
    <lineage>
        <taxon>Archaea</taxon>
        <taxon>Thermoproteota</taxon>
        <taxon>Thermoprotei</taxon>
        <taxon>Fervidicoccales</taxon>
        <taxon>Fervidicoccaceae</taxon>
        <taxon>Fervidicoccus</taxon>
    </lineage>
</organism>
<dbReference type="Pfam" id="PF01791">
    <property type="entry name" value="DeoC"/>
    <property type="match status" value="1"/>
</dbReference>
<keyword evidence="4 6" id="KW-0704">Schiff base</keyword>
<comment type="similarity">
    <text evidence="1 6">Belongs to the DeoC/FbaB aldolase family. DeoC type 1 subfamily.</text>
</comment>
<dbReference type="InterPro" id="IPR011343">
    <property type="entry name" value="DeoC"/>
</dbReference>
<comment type="function">
    <text evidence="6">Catalyzes a reversible aldol reaction between acetaldehyde and D-glyceraldehyde 3-phosphate to generate 2-deoxy-D-ribose 5-phosphate.</text>
</comment>
<dbReference type="GO" id="GO:0004139">
    <property type="term" value="F:deoxyribose-phosphate aldolase activity"/>
    <property type="evidence" value="ECO:0007669"/>
    <property type="project" value="UniProtKB-UniRule"/>
</dbReference>
<dbReference type="GO" id="GO:0006018">
    <property type="term" value="P:2-deoxyribose 1-phosphate catabolic process"/>
    <property type="evidence" value="ECO:0007669"/>
    <property type="project" value="UniProtKB-UniRule"/>
</dbReference>
<dbReference type="GO" id="GO:0005737">
    <property type="term" value="C:cytoplasm"/>
    <property type="evidence" value="ECO:0007669"/>
    <property type="project" value="UniProtKB-SubCell"/>
</dbReference>